<evidence type="ECO:0000256" key="9">
    <source>
        <dbReference type="PROSITE-ProRule" id="PRU00176"/>
    </source>
</evidence>
<dbReference type="InterPro" id="IPR012921">
    <property type="entry name" value="SPOC_C"/>
</dbReference>
<dbReference type="InParanoid" id="T1FTN9"/>
<dbReference type="Gene3D" id="3.30.70.330">
    <property type="match status" value="3"/>
</dbReference>
<dbReference type="Gene3D" id="2.40.290.10">
    <property type="match status" value="1"/>
</dbReference>
<dbReference type="SUPFAM" id="SSF100939">
    <property type="entry name" value="SPOC domain-like"/>
    <property type="match status" value="1"/>
</dbReference>
<evidence type="ECO:0000256" key="2">
    <source>
        <dbReference type="ARBA" id="ARBA00005387"/>
    </source>
</evidence>
<evidence type="ECO:0000256" key="10">
    <source>
        <dbReference type="SAM" id="MobiDB-lite"/>
    </source>
</evidence>
<dbReference type="HOGENOM" id="CLU_326051_0_0_1"/>
<evidence type="ECO:0000256" key="7">
    <source>
        <dbReference type="ARBA" id="ARBA00023163"/>
    </source>
</evidence>
<name>T1FTN9_HELRO</name>
<dbReference type="Proteomes" id="UP000015101">
    <property type="component" value="Unassembled WGS sequence"/>
</dbReference>
<keyword evidence="8" id="KW-0539">Nucleus</keyword>
<evidence type="ECO:0000256" key="8">
    <source>
        <dbReference type="ARBA" id="ARBA00023242"/>
    </source>
</evidence>
<dbReference type="FunFam" id="2.40.290.10:FF:000002">
    <property type="entry name" value="Spen family transcriptional repressor"/>
    <property type="match status" value="1"/>
</dbReference>
<dbReference type="InterPro" id="IPR035979">
    <property type="entry name" value="RBD_domain_sf"/>
</dbReference>
<dbReference type="AlphaFoldDB" id="T1FTN9"/>
<evidence type="ECO:0000256" key="1">
    <source>
        <dbReference type="ARBA" id="ARBA00004123"/>
    </source>
</evidence>
<dbReference type="InterPro" id="IPR000504">
    <property type="entry name" value="RRM_dom"/>
</dbReference>
<evidence type="ECO:0008006" key="16">
    <source>
        <dbReference type="Google" id="ProtNLM"/>
    </source>
</evidence>
<evidence type="ECO:0000259" key="12">
    <source>
        <dbReference type="PROSITE" id="PS50917"/>
    </source>
</evidence>
<evidence type="ECO:0000256" key="6">
    <source>
        <dbReference type="ARBA" id="ARBA00023054"/>
    </source>
</evidence>
<keyword evidence="4 9" id="KW-0694">RNA-binding</keyword>
<comment type="subcellular location">
    <subcellularLocation>
        <location evidence="1">Nucleus</location>
    </subcellularLocation>
</comment>
<dbReference type="OrthoDB" id="10050565at2759"/>
<feature type="compositionally biased region" description="Basic and acidic residues" evidence="10">
    <location>
        <begin position="530"/>
        <end position="542"/>
    </location>
</feature>
<dbReference type="InterPro" id="IPR016194">
    <property type="entry name" value="SPOC-like_C_dom_sf"/>
</dbReference>
<evidence type="ECO:0000256" key="5">
    <source>
        <dbReference type="ARBA" id="ARBA00023015"/>
    </source>
</evidence>
<dbReference type="PROSITE" id="PS50102">
    <property type="entry name" value="RRM"/>
    <property type="match status" value="2"/>
</dbReference>
<evidence type="ECO:0000313" key="13">
    <source>
        <dbReference type="EMBL" id="ESO01573.1"/>
    </source>
</evidence>
<feature type="compositionally biased region" description="Basic and acidic residues" evidence="10">
    <location>
        <begin position="345"/>
        <end position="356"/>
    </location>
</feature>
<dbReference type="Pfam" id="PF00076">
    <property type="entry name" value="RRM_1"/>
    <property type="match status" value="2"/>
</dbReference>
<evidence type="ECO:0000313" key="14">
    <source>
        <dbReference type="EnsemblMetazoa" id="HelroP192189"/>
    </source>
</evidence>
<feature type="domain" description="RRM" evidence="11">
    <location>
        <begin position="214"/>
        <end position="286"/>
    </location>
</feature>
<dbReference type="GO" id="GO:0000381">
    <property type="term" value="P:regulation of alternative mRNA splicing, via spliceosome"/>
    <property type="evidence" value="ECO:0000318"/>
    <property type="project" value="GO_Central"/>
</dbReference>
<gene>
    <name evidence="14" type="primary">20212186</name>
    <name evidence="13" type="ORF">HELRODRAFT_192189</name>
</gene>
<evidence type="ECO:0000313" key="15">
    <source>
        <dbReference type="Proteomes" id="UP000015101"/>
    </source>
</evidence>
<keyword evidence="5" id="KW-0805">Transcription regulation</keyword>
<dbReference type="KEGG" id="hro:HELRODRAFT_192189"/>
<dbReference type="GO" id="GO:0003729">
    <property type="term" value="F:mRNA binding"/>
    <property type="evidence" value="ECO:0000318"/>
    <property type="project" value="GO_Central"/>
</dbReference>
<evidence type="ECO:0000259" key="11">
    <source>
        <dbReference type="PROSITE" id="PS50102"/>
    </source>
</evidence>
<proteinExistence type="inferred from homology"/>
<dbReference type="PROSITE" id="PS50917">
    <property type="entry name" value="SPOC"/>
    <property type="match status" value="1"/>
</dbReference>
<dbReference type="eggNOG" id="KOG0112">
    <property type="taxonomic scope" value="Eukaryota"/>
</dbReference>
<dbReference type="STRING" id="6412.T1FTN9"/>
<reference evidence="13 15" key="2">
    <citation type="journal article" date="2013" name="Nature">
        <title>Insights into bilaterian evolution from three spiralian genomes.</title>
        <authorList>
            <person name="Simakov O."/>
            <person name="Marletaz F."/>
            <person name="Cho S.J."/>
            <person name="Edsinger-Gonzales E."/>
            <person name="Havlak P."/>
            <person name="Hellsten U."/>
            <person name="Kuo D.H."/>
            <person name="Larsson T."/>
            <person name="Lv J."/>
            <person name="Arendt D."/>
            <person name="Savage R."/>
            <person name="Osoegawa K."/>
            <person name="de Jong P."/>
            <person name="Grimwood J."/>
            <person name="Chapman J.A."/>
            <person name="Shapiro H."/>
            <person name="Aerts A."/>
            <person name="Otillar R.P."/>
            <person name="Terry A.Y."/>
            <person name="Boore J.L."/>
            <person name="Grigoriev I.V."/>
            <person name="Lindberg D.R."/>
            <person name="Seaver E.C."/>
            <person name="Weisblat D.A."/>
            <person name="Putnam N.H."/>
            <person name="Rokhsar D.S."/>
        </authorList>
    </citation>
    <scope>NUCLEOTIDE SEQUENCE</scope>
</reference>
<dbReference type="CTD" id="20212186"/>
<dbReference type="SUPFAM" id="SSF54928">
    <property type="entry name" value="RNA-binding domain, RBD"/>
    <property type="match status" value="2"/>
</dbReference>
<feature type="domain" description="RRM" evidence="11">
    <location>
        <begin position="135"/>
        <end position="210"/>
    </location>
</feature>
<dbReference type="GO" id="GO:0005634">
    <property type="term" value="C:nucleus"/>
    <property type="evidence" value="ECO:0000318"/>
    <property type="project" value="GO_Central"/>
</dbReference>
<keyword evidence="7" id="KW-0804">Transcription</keyword>
<dbReference type="GeneID" id="20212186"/>
<dbReference type="SMART" id="SM00360">
    <property type="entry name" value="RRM"/>
    <property type="match status" value="3"/>
</dbReference>
<organism evidence="14 15">
    <name type="scientific">Helobdella robusta</name>
    <name type="common">Californian leech</name>
    <dbReference type="NCBI Taxonomy" id="6412"/>
    <lineage>
        <taxon>Eukaryota</taxon>
        <taxon>Metazoa</taxon>
        <taxon>Spiralia</taxon>
        <taxon>Lophotrochozoa</taxon>
        <taxon>Annelida</taxon>
        <taxon>Clitellata</taxon>
        <taxon>Hirudinea</taxon>
        <taxon>Rhynchobdellida</taxon>
        <taxon>Glossiphoniidae</taxon>
        <taxon>Helobdella</taxon>
    </lineage>
</organism>
<evidence type="ECO:0000256" key="4">
    <source>
        <dbReference type="ARBA" id="ARBA00022884"/>
    </source>
</evidence>
<dbReference type="EMBL" id="KB096743">
    <property type="protein sequence ID" value="ESO01573.1"/>
    <property type="molecule type" value="Genomic_DNA"/>
</dbReference>
<feature type="region of interest" description="Disordered" evidence="10">
    <location>
        <begin position="496"/>
        <end position="544"/>
    </location>
</feature>
<dbReference type="EMBL" id="AMQM01004948">
    <property type="status" value="NOT_ANNOTATED_CDS"/>
    <property type="molecule type" value="Genomic_DNA"/>
</dbReference>
<dbReference type="FunFam" id="3.30.70.330:FF:001972">
    <property type="match status" value="1"/>
</dbReference>
<protein>
    <recommendedName>
        <fullName evidence="16">RRM domain-containing protein</fullName>
    </recommendedName>
</protein>
<evidence type="ECO:0000256" key="3">
    <source>
        <dbReference type="ARBA" id="ARBA00022553"/>
    </source>
</evidence>
<dbReference type="InterPro" id="IPR012677">
    <property type="entry name" value="Nucleotide-bd_a/b_plait_sf"/>
</dbReference>
<accession>T1FTN9</accession>
<feature type="region of interest" description="Disordered" evidence="10">
    <location>
        <begin position="111"/>
        <end position="134"/>
    </location>
</feature>
<feature type="domain" description="SPOC" evidence="12">
    <location>
        <begin position="700"/>
        <end position="881"/>
    </location>
</feature>
<dbReference type="InterPro" id="IPR010912">
    <property type="entry name" value="SPOC_met"/>
</dbReference>
<feature type="compositionally biased region" description="Basic and acidic residues" evidence="10">
    <location>
        <begin position="364"/>
        <end position="377"/>
    </location>
</feature>
<comment type="similarity">
    <text evidence="2">Belongs to the RRM Spen family.</text>
</comment>
<feature type="region of interest" description="Disordered" evidence="10">
    <location>
        <begin position="345"/>
        <end position="390"/>
    </location>
</feature>
<reference evidence="15" key="1">
    <citation type="submission" date="2012-12" db="EMBL/GenBank/DDBJ databases">
        <authorList>
            <person name="Hellsten U."/>
            <person name="Grimwood J."/>
            <person name="Chapman J.A."/>
            <person name="Shapiro H."/>
            <person name="Aerts A."/>
            <person name="Otillar R.P."/>
            <person name="Terry A.Y."/>
            <person name="Boore J.L."/>
            <person name="Simakov O."/>
            <person name="Marletaz F."/>
            <person name="Cho S.-J."/>
            <person name="Edsinger-Gonzales E."/>
            <person name="Havlak P."/>
            <person name="Kuo D.-H."/>
            <person name="Larsson T."/>
            <person name="Lv J."/>
            <person name="Arendt D."/>
            <person name="Savage R."/>
            <person name="Osoegawa K."/>
            <person name="de Jong P."/>
            <person name="Lindberg D.R."/>
            <person name="Seaver E.C."/>
            <person name="Weisblat D.A."/>
            <person name="Putnam N.H."/>
            <person name="Grigoriev I.V."/>
            <person name="Rokhsar D.S."/>
        </authorList>
    </citation>
    <scope>NUCLEOTIDE SEQUENCE</scope>
</reference>
<keyword evidence="6" id="KW-0175">Coiled coil</keyword>
<keyword evidence="15" id="KW-1185">Reference proteome</keyword>
<dbReference type="PANTHER" id="PTHR23189">
    <property type="entry name" value="RNA RECOGNITION MOTIF-CONTAINING"/>
    <property type="match status" value="1"/>
</dbReference>
<dbReference type="CDD" id="cd00590">
    <property type="entry name" value="RRM_SF"/>
    <property type="match status" value="1"/>
</dbReference>
<reference evidence="14" key="3">
    <citation type="submission" date="2015-06" db="UniProtKB">
        <authorList>
            <consortium name="EnsemblMetazoa"/>
        </authorList>
    </citation>
    <scope>IDENTIFICATION</scope>
</reference>
<keyword evidence="3" id="KW-0597">Phosphoprotein</keyword>
<dbReference type="RefSeq" id="XP_009020227.1">
    <property type="nucleotide sequence ID" value="XM_009021979.1"/>
</dbReference>
<feature type="compositionally biased region" description="Basic and acidic residues" evidence="10">
    <location>
        <begin position="498"/>
        <end position="516"/>
    </location>
</feature>
<sequence length="884" mass="102777">MAPQSNVVRISDIDLSISPKEVKIEVENLLSKDYKSFAVSIVKPRRRNTRLAFVEFKSSKDAAEMVEKYHNGLQLFGNIVRVAIDRSDYGEGKGEYSHLIDEVHTLISKLTDDDRDQKPSSSRSHAPRDGRRPGQTLYVGNLNRNISKKDLLLVFEKFGFVDKIIIHNQSPSNTFAFVKFFNLFMAKKALRCMKDKKILGIKVTCNFAKSIISKYLWIGGLGPWVDPILLRKKLEEFGEIERLEWPTNKNFAYVEFSDVNSATRAMEKLWGSRLGKRKLYLDYSDHSLMTSDLNYSDTYLGGDSNSEDDEAGYSREYDHKYNTNKLHALPQQLIYDEDKYYRRHPDDEDDYHRSRDISPSGVYHENRDRKNYTKESPFDGYPVKKHRDDDVRREKDYFDDVMYNRRNDEDDFRDSRDFPERPVRDPDIEYYPSYHDDERSYRDKAPVFEDKYRYDEKHVSRKSKRDDYYHSIDDVPREKKNDRGIKCTIKNDLCNSSIRDDDSDHSRSFKKRKEDSIIVDVPPSSKKRSLSKDSVKYGESVHHRSRTNLLDRNEYSPEHQPADQYQVGNFFGFQEENINFEDGNSNNNKHEISTTYDFNPDKAFIGNRKISPLMGVPFAHNFNADVSVAKELENKLEKVQNTRIKYIIPRVSPAFTKSQNINMQALMRPTSSAVHSLKNNNLYSPIDFSPMMQEEESQKRSYLNMKYPLVWRGAITLKTSCYWTDVRFISGAISLVHRLMDNPSKTADEKVLKITQRLRLDMPHTMEELERRINSVGRSGSCVLIAGVPTSINFDPESTPYSELPLSKLCAFLKETQFAAVVSLIVEDGGDKDQSAKPYKGLLHIFPVCDISLKFLREEAPDLVEEFRSRDELLMILIKDTENN</sequence>
<dbReference type="EnsemblMetazoa" id="HelroT192189">
    <property type="protein sequence ID" value="HelroP192189"/>
    <property type="gene ID" value="HelroG192189"/>
</dbReference>
<dbReference type="Pfam" id="PF07744">
    <property type="entry name" value="SPOC"/>
    <property type="match status" value="1"/>
</dbReference>